<sequence>MDNQEQHLSADDIYALVKAEGASVGLATIYRTLNLLESAEVVAKRDLGADSACYEFVFAESNQHHHLVCKKCGKVIETEKLLVADLKQRLLVQIGFQVVDCCVQIEGYCQNCR</sequence>
<dbReference type="InterPro" id="IPR002481">
    <property type="entry name" value="FUR"/>
</dbReference>
<dbReference type="InterPro" id="IPR036390">
    <property type="entry name" value="WH_DNA-bd_sf"/>
</dbReference>
<keyword evidence="2" id="KW-0678">Repressor</keyword>
<evidence type="ECO:0000256" key="7">
    <source>
        <dbReference type="PIRSR" id="PIRSR602481-1"/>
    </source>
</evidence>
<dbReference type="HOGENOM" id="CLU_096072_5_0_9"/>
<evidence type="ECO:0000313" key="9">
    <source>
        <dbReference type="Proteomes" id="UP000010880"/>
    </source>
</evidence>
<keyword evidence="7" id="KW-0479">Metal-binding</keyword>
<evidence type="ECO:0000256" key="4">
    <source>
        <dbReference type="ARBA" id="ARBA00023015"/>
    </source>
</evidence>
<dbReference type="PANTHER" id="PTHR33202">
    <property type="entry name" value="ZINC UPTAKE REGULATION PROTEIN"/>
    <property type="match status" value="1"/>
</dbReference>
<dbReference type="GO" id="GO:1900376">
    <property type="term" value="P:regulation of secondary metabolite biosynthetic process"/>
    <property type="evidence" value="ECO:0007669"/>
    <property type="project" value="TreeGrafter"/>
</dbReference>
<dbReference type="GO" id="GO:0008270">
    <property type="term" value="F:zinc ion binding"/>
    <property type="evidence" value="ECO:0007669"/>
    <property type="project" value="TreeGrafter"/>
</dbReference>
<evidence type="ECO:0000313" key="8">
    <source>
        <dbReference type="EMBL" id="AGB41027.1"/>
    </source>
</evidence>
<keyword evidence="5" id="KW-0238">DNA-binding</keyword>
<organism evidence="8 9">
    <name type="scientific">Halobacteroides halobius (strain ATCC 35273 / DSM 5150 / MD-1)</name>
    <dbReference type="NCBI Taxonomy" id="748449"/>
    <lineage>
        <taxon>Bacteria</taxon>
        <taxon>Bacillati</taxon>
        <taxon>Bacillota</taxon>
        <taxon>Clostridia</taxon>
        <taxon>Halanaerobiales</taxon>
        <taxon>Halobacteroidaceae</taxon>
        <taxon>Halobacteroides</taxon>
    </lineage>
</organism>
<comment type="cofactor">
    <cofactor evidence="7">
        <name>Zn(2+)</name>
        <dbReference type="ChEBI" id="CHEBI:29105"/>
    </cofactor>
    <text evidence="7">Binds 1 zinc ion per subunit.</text>
</comment>
<dbReference type="eggNOG" id="COG0735">
    <property type="taxonomic scope" value="Bacteria"/>
</dbReference>
<dbReference type="Proteomes" id="UP000010880">
    <property type="component" value="Chromosome"/>
</dbReference>
<dbReference type="GO" id="GO:0000976">
    <property type="term" value="F:transcription cis-regulatory region binding"/>
    <property type="evidence" value="ECO:0007669"/>
    <property type="project" value="TreeGrafter"/>
</dbReference>
<reference evidence="9" key="1">
    <citation type="submission" date="2012-02" db="EMBL/GenBank/DDBJ databases">
        <title>The complete genome of Halobacteroides halobius DSM 5150.</title>
        <authorList>
            <person name="Lucas S."/>
            <person name="Copeland A."/>
            <person name="Lapidus A."/>
            <person name="Glavina del Rio T."/>
            <person name="Dalin E."/>
            <person name="Tice H."/>
            <person name="Bruce D."/>
            <person name="Goodwin L."/>
            <person name="Pitluck S."/>
            <person name="Peters L."/>
            <person name="Mikhailova N."/>
            <person name="Gu W."/>
            <person name="Kyrpides N."/>
            <person name="Mavromatis K."/>
            <person name="Ivanova N."/>
            <person name="Brettin T."/>
            <person name="Detter J.C."/>
            <person name="Han C."/>
            <person name="Larimer F."/>
            <person name="Land M."/>
            <person name="Hauser L."/>
            <person name="Markowitz V."/>
            <person name="Cheng J.-F."/>
            <person name="Hugenholtz P."/>
            <person name="Woyke T."/>
            <person name="Wu D."/>
            <person name="Tindall B."/>
            <person name="Pomrenke H."/>
            <person name="Brambilla E."/>
            <person name="Klenk H.-P."/>
            <person name="Eisen J.A."/>
        </authorList>
    </citation>
    <scope>NUCLEOTIDE SEQUENCE [LARGE SCALE GENOMIC DNA]</scope>
    <source>
        <strain evidence="9">ATCC 35273 / DSM 5150 / MD-1</strain>
    </source>
</reference>
<dbReference type="Pfam" id="PF01475">
    <property type="entry name" value="FUR"/>
    <property type="match status" value="1"/>
</dbReference>
<dbReference type="SUPFAM" id="SSF46785">
    <property type="entry name" value="Winged helix' DNA-binding domain"/>
    <property type="match status" value="1"/>
</dbReference>
<keyword evidence="4" id="KW-0805">Transcription regulation</keyword>
<evidence type="ECO:0000256" key="5">
    <source>
        <dbReference type="ARBA" id="ARBA00023125"/>
    </source>
</evidence>
<dbReference type="PANTHER" id="PTHR33202:SF7">
    <property type="entry name" value="FERRIC UPTAKE REGULATION PROTEIN"/>
    <property type="match status" value="1"/>
</dbReference>
<dbReference type="STRING" id="748449.Halha_1067"/>
<name>L0K6X5_HALHC</name>
<keyword evidence="3 7" id="KW-0862">Zinc</keyword>
<evidence type="ECO:0000256" key="6">
    <source>
        <dbReference type="ARBA" id="ARBA00023163"/>
    </source>
</evidence>
<dbReference type="GO" id="GO:0045892">
    <property type="term" value="P:negative regulation of DNA-templated transcription"/>
    <property type="evidence" value="ECO:0007669"/>
    <property type="project" value="TreeGrafter"/>
</dbReference>
<gene>
    <name evidence="8" type="ordered locus">Halha_1067</name>
</gene>
<evidence type="ECO:0000256" key="2">
    <source>
        <dbReference type="ARBA" id="ARBA00022491"/>
    </source>
</evidence>
<protein>
    <submittedName>
        <fullName evidence="8">Fe2+/Zn2+ uptake regulation protein</fullName>
    </submittedName>
</protein>
<evidence type="ECO:0000256" key="1">
    <source>
        <dbReference type="ARBA" id="ARBA00007957"/>
    </source>
</evidence>
<feature type="binding site" evidence="7">
    <location>
        <position position="72"/>
    </location>
    <ligand>
        <name>Zn(2+)</name>
        <dbReference type="ChEBI" id="CHEBI:29105"/>
    </ligand>
</feature>
<comment type="similarity">
    <text evidence="1">Belongs to the Fur family.</text>
</comment>
<proteinExistence type="inferred from homology"/>
<accession>L0K6X5</accession>
<dbReference type="GO" id="GO:0003700">
    <property type="term" value="F:DNA-binding transcription factor activity"/>
    <property type="evidence" value="ECO:0007669"/>
    <property type="project" value="InterPro"/>
</dbReference>
<keyword evidence="9" id="KW-1185">Reference proteome</keyword>
<dbReference type="PATRIC" id="fig|748449.3.peg.1022"/>
<dbReference type="Gene3D" id="1.10.10.10">
    <property type="entry name" value="Winged helix-like DNA-binding domain superfamily/Winged helix DNA-binding domain"/>
    <property type="match status" value="1"/>
</dbReference>
<dbReference type="AlphaFoldDB" id="L0K6X5"/>
<feature type="binding site" evidence="7">
    <location>
        <position position="69"/>
    </location>
    <ligand>
        <name>Zn(2+)</name>
        <dbReference type="ChEBI" id="CHEBI:29105"/>
    </ligand>
</feature>
<dbReference type="Gene3D" id="3.30.1490.190">
    <property type="match status" value="1"/>
</dbReference>
<keyword evidence="6" id="KW-0804">Transcription</keyword>
<dbReference type="KEGG" id="hhl:Halha_1067"/>
<dbReference type="CDD" id="cd07153">
    <property type="entry name" value="Fur_like"/>
    <property type="match status" value="1"/>
</dbReference>
<feature type="binding site" evidence="7">
    <location>
        <position position="112"/>
    </location>
    <ligand>
        <name>Zn(2+)</name>
        <dbReference type="ChEBI" id="CHEBI:29105"/>
    </ligand>
</feature>
<dbReference type="EMBL" id="CP003359">
    <property type="protein sequence ID" value="AGB41027.1"/>
    <property type="molecule type" value="Genomic_DNA"/>
</dbReference>
<feature type="binding site" evidence="7">
    <location>
        <position position="109"/>
    </location>
    <ligand>
        <name>Zn(2+)</name>
        <dbReference type="ChEBI" id="CHEBI:29105"/>
    </ligand>
</feature>
<evidence type="ECO:0000256" key="3">
    <source>
        <dbReference type="ARBA" id="ARBA00022833"/>
    </source>
</evidence>
<dbReference type="InterPro" id="IPR043135">
    <property type="entry name" value="Fur_C"/>
</dbReference>
<dbReference type="InterPro" id="IPR036388">
    <property type="entry name" value="WH-like_DNA-bd_sf"/>
</dbReference>